<feature type="region of interest" description="Disordered" evidence="1">
    <location>
        <begin position="240"/>
        <end position="266"/>
    </location>
</feature>
<comment type="caution">
    <text evidence="3">The sequence shown here is derived from an EMBL/GenBank/DDBJ whole genome shotgun (WGS) entry which is preliminary data.</text>
</comment>
<protein>
    <submittedName>
        <fullName evidence="3">Unnamed protein product</fullName>
    </submittedName>
</protein>
<feature type="compositionally biased region" description="Low complexity" evidence="1">
    <location>
        <begin position="99"/>
        <end position="110"/>
    </location>
</feature>
<feature type="compositionally biased region" description="Gly residues" evidence="1">
    <location>
        <begin position="240"/>
        <end position="249"/>
    </location>
</feature>
<organism evidence="3 4">
    <name type="scientific">Phytophthora lilii</name>
    <dbReference type="NCBI Taxonomy" id="2077276"/>
    <lineage>
        <taxon>Eukaryota</taxon>
        <taxon>Sar</taxon>
        <taxon>Stramenopiles</taxon>
        <taxon>Oomycota</taxon>
        <taxon>Peronosporomycetes</taxon>
        <taxon>Peronosporales</taxon>
        <taxon>Peronosporaceae</taxon>
        <taxon>Phytophthora</taxon>
    </lineage>
</organism>
<dbReference type="Proteomes" id="UP001165083">
    <property type="component" value="Unassembled WGS sequence"/>
</dbReference>
<gene>
    <name evidence="3" type="ORF">Plil01_001409200</name>
</gene>
<keyword evidence="4" id="KW-1185">Reference proteome</keyword>
<accession>A0A9W6X7H2</accession>
<feature type="transmembrane region" description="Helical" evidence="2">
    <location>
        <begin position="382"/>
        <end position="401"/>
    </location>
</feature>
<keyword evidence="2" id="KW-1133">Transmembrane helix</keyword>
<keyword evidence="2" id="KW-0472">Membrane</keyword>
<feature type="region of interest" description="Disordered" evidence="1">
    <location>
        <begin position="285"/>
        <end position="307"/>
    </location>
</feature>
<feature type="compositionally biased region" description="Low complexity" evidence="1">
    <location>
        <begin position="250"/>
        <end position="266"/>
    </location>
</feature>
<evidence type="ECO:0000256" key="1">
    <source>
        <dbReference type="SAM" id="MobiDB-lite"/>
    </source>
</evidence>
<dbReference type="AlphaFoldDB" id="A0A9W6X7H2"/>
<evidence type="ECO:0000313" key="3">
    <source>
        <dbReference type="EMBL" id="GMF33004.1"/>
    </source>
</evidence>
<reference evidence="3" key="1">
    <citation type="submission" date="2023-04" db="EMBL/GenBank/DDBJ databases">
        <title>Phytophthora lilii NBRC 32176.</title>
        <authorList>
            <person name="Ichikawa N."/>
            <person name="Sato H."/>
            <person name="Tonouchi N."/>
        </authorList>
    </citation>
    <scope>NUCLEOTIDE SEQUENCE</scope>
    <source>
        <strain evidence="3">NBRC 32176</strain>
    </source>
</reference>
<dbReference type="EMBL" id="BSXW01001031">
    <property type="protein sequence ID" value="GMF33004.1"/>
    <property type="molecule type" value="Genomic_DNA"/>
</dbReference>
<proteinExistence type="predicted"/>
<feature type="region of interest" description="Disordered" evidence="1">
    <location>
        <begin position="91"/>
        <end position="110"/>
    </location>
</feature>
<keyword evidence="2" id="KW-0812">Transmembrane</keyword>
<evidence type="ECO:0000313" key="4">
    <source>
        <dbReference type="Proteomes" id="UP001165083"/>
    </source>
</evidence>
<sequence>MVARSPPRKATWTTRALRAQRQQRFPLHWQSSPALHQQQTHLAAQQRDNRLQHTALQIVLAKYSPKRNIVLAKAQTAKAQHVVAGARVARGAERRRADAGGAAPPAAGARTGRAGDAAGLGAAAAGAAAAQGGVLRRGVPRTGRGPAPVAAPLPVRVRAPQGPQGGAVAAVLGARVRVGCGAGRRGGVRGAVGAAGRAARRLARGCRAGRVLRAGGGAGDALLRGRGAALPVAQARGPLAGGAAGGRAGELGPAGRRAARPAAGRHGAARAGGRAAHGHVAVHRDPLGPHRRGGQPHGGSRIVSGNMSSAPSKLVAAVGAVAIRRSLMGEMDRFSTPFPFFRSSSRGSRRDPADAPRDKLAGTFGIRILAAAELGGGVFESWFVIVGAIGFFNASSGFNLGKYKQKCK</sequence>
<evidence type="ECO:0000256" key="2">
    <source>
        <dbReference type="SAM" id="Phobius"/>
    </source>
</evidence>
<name>A0A9W6X7H2_9STRA</name>